<sequence length="212" mass="23750">MLKVTKVKASGKTTEEAVKNAANELNVPQDRVHFEVLEEAKKGFLGLIGVKNATIEAYVLPDPEEEAYEFLTQTMKEMGIPATIDKQTTNEGVSLSVACEQERDTARLIGKRGQTLDSLEYLVGLAANRRHTKNVNFLVDAGGYRAKRIQSLRELAIRVAKKAQEQQEEIPLEPMSARERKIVHQMLYNQEGVMTYSKGKGTHRHVIVKKST</sequence>
<dbReference type="CDD" id="cd02414">
    <property type="entry name" value="KH-II_Jag"/>
    <property type="match status" value="1"/>
</dbReference>
<dbReference type="GO" id="GO:0005737">
    <property type="term" value="C:cytoplasm"/>
    <property type="evidence" value="ECO:0007669"/>
    <property type="project" value="UniProtKB-SubCell"/>
</dbReference>
<name>A0A554A1G9_9BACI</name>
<gene>
    <name evidence="6" type="primary">khpB</name>
    <name evidence="6" type="synonym">eloR</name>
    <name evidence="8" type="ORF">FN960_07340</name>
</gene>
<accession>A0A554A1G9</accession>
<protein>
    <recommendedName>
        <fullName evidence="6">RNA-binding protein KhpB</fullName>
    </recommendedName>
    <alternativeName>
        <fullName evidence="6">RNA-binding protein EloR</fullName>
    </alternativeName>
</protein>
<dbReference type="NCBIfam" id="NF041568">
    <property type="entry name" value="Jag_EloR"/>
    <property type="match status" value="1"/>
</dbReference>
<dbReference type="CDD" id="cd02644">
    <property type="entry name" value="R3H_jag"/>
    <property type="match status" value="1"/>
</dbReference>
<reference evidence="8 9" key="1">
    <citation type="submission" date="2019-07" db="EMBL/GenBank/DDBJ databases">
        <authorList>
            <person name="Park Y.J."/>
            <person name="Jeong S.E."/>
            <person name="Jung H.S."/>
        </authorList>
    </citation>
    <scope>NUCLEOTIDE SEQUENCE [LARGE SCALE GENOMIC DNA]</scope>
    <source>
        <strain evidence="9">P16(2019)</strain>
    </source>
</reference>
<comment type="subcellular location">
    <subcellularLocation>
        <location evidence="6">Cytoplasm</location>
    </subcellularLocation>
</comment>
<comment type="function">
    <text evidence="6">A probable RNA chaperone. Forms a complex with KhpA which binds to cellular RNA and controls its expression. Plays a role in peptidoglycan (PG) homeostasis and cell length regulation.</text>
</comment>
<dbReference type="SMART" id="SM01245">
    <property type="entry name" value="Jag_N"/>
    <property type="match status" value="1"/>
</dbReference>
<evidence type="ECO:0000256" key="5">
    <source>
        <dbReference type="ARBA" id="ARBA00023316"/>
    </source>
</evidence>
<dbReference type="Gene3D" id="3.30.300.20">
    <property type="match status" value="1"/>
</dbReference>
<keyword evidence="1 6" id="KW-0963">Cytoplasm</keyword>
<dbReference type="InterPro" id="IPR032782">
    <property type="entry name" value="KhpB_N"/>
</dbReference>
<dbReference type="PROSITE" id="PS51061">
    <property type="entry name" value="R3H"/>
    <property type="match status" value="1"/>
</dbReference>
<proteinExistence type="inferred from homology"/>
<dbReference type="GO" id="GO:0008360">
    <property type="term" value="P:regulation of cell shape"/>
    <property type="evidence" value="ECO:0007669"/>
    <property type="project" value="UniProtKB-KW"/>
</dbReference>
<keyword evidence="3 6" id="KW-0133">Cell shape</keyword>
<keyword evidence="5 6" id="KW-0961">Cell wall biogenesis/degradation</keyword>
<evidence type="ECO:0000256" key="3">
    <source>
        <dbReference type="ARBA" id="ARBA00022960"/>
    </source>
</evidence>
<comment type="domain">
    <text evidence="6">Has an N-terminal Jag-N domain and 2 RNA-binding domains (KH and R3H).</text>
</comment>
<dbReference type="OrthoDB" id="9794483at2"/>
<dbReference type="InterPro" id="IPR034079">
    <property type="entry name" value="R3H_KhpB"/>
</dbReference>
<dbReference type="GO" id="GO:0009252">
    <property type="term" value="P:peptidoglycan biosynthetic process"/>
    <property type="evidence" value="ECO:0007669"/>
    <property type="project" value="UniProtKB-UniRule"/>
</dbReference>
<keyword evidence="4 6" id="KW-0143">Chaperone</keyword>
<organism evidence="8 9">
    <name type="scientific">Alkalicoccobacillus porphyridii</name>
    <dbReference type="NCBI Taxonomy" id="2597270"/>
    <lineage>
        <taxon>Bacteria</taxon>
        <taxon>Bacillati</taxon>
        <taxon>Bacillota</taxon>
        <taxon>Bacilli</taxon>
        <taxon>Bacillales</taxon>
        <taxon>Bacillaceae</taxon>
        <taxon>Alkalicoccobacillus</taxon>
    </lineage>
</organism>
<keyword evidence="9" id="KW-1185">Reference proteome</keyword>
<dbReference type="Gene3D" id="3.30.1370.50">
    <property type="entry name" value="R3H-like domain"/>
    <property type="match status" value="1"/>
</dbReference>
<dbReference type="PANTHER" id="PTHR35800:SF1">
    <property type="entry name" value="RNA-BINDING PROTEIN KHPB"/>
    <property type="match status" value="1"/>
</dbReference>
<dbReference type="SUPFAM" id="SSF82708">
    <property type="entry name" value="R3H domain"/>
    <property type="match status" value="1"/>
</dbReference>
<comment type="caution">
    <text evidence="8">The sequence shown here is derived from an EMBL/GenBank/DDBJ whole genome shotgun (WGS) entry which is preliminary data.</text>
</comment>
<evidence type="ECO:0000256" key="2">
    <source>
        <dbReference type="ARBA" id="ARBA00022884"/>
    </source>
</evidence>
<dbReference type="PANTHER" id="PTHR35800">
    <property type="entry name" value="PROTEIN JAG"/>
    <property type="match status" value="1"/>
</dbReference>
<evidence type="ECO:0000256" key="1">
    <source>
        <dbReference type="ARBA" id="ARBA00022490"/>
    </source>
</evidence>
<dbReference type="HAMAP" id="MF_00867">
    <property type="entry name" value="KhpB"/>
    <property type="match status" value="1"/>
</dbReference>
<comment type="similarity">
    <text evidence="6">Belongs to the KhpB RNA-binding protein family.</text>
</comment>
<dbReference type="InterPro" id="IPR036867">
    <property type="entry name" value="R3H_dom_sf"/>
</dbReference>
<evidence type="ECO:0000259" key="7">
    <source>
        <dbReference type="PROSITE" id="PS51061"/>
    </source>
</evidence>
<keyword evidence="2 6" id="KW-0694">RNA-binding</keyword>
<dbReference type="Pfam" id="PF14804">
    <property type="entry name" value="Jag_N"/>
    <property type="match status" value="1"/>
</dbReference>
<dbReference type="Proteomes" id="UP000318521">
    <property type="component" value="Unassembled WGS sequence"/>
</dbReference>
<evidence type="ECO:0000313" key="8">
    <source>
        <dbReference type="EMBL" id="TSB47537.1"/>
    </source>
</evidence>
<dbReference type="Pfam" id="PF13083">
    <property type="entry name" value="KH_KhpA-B"/>
    <property type="match status" value="1"/>
</dbReference>
<dbReference type="InterPro" id="IPR001374">
    <property type="entry name" value="R3H_dom"/>
</dbReference>
<dbReference type="GO" id="GO:0071555">
    <property type="term" value="P:cell wall organization"/>
    <property type="evidence" value="ECO:0007669"/>
    <property type="project" value="UniProtKB-KW"/>
</dbReference>
<dbReference type="InterPro" id="IPR038247">
    <property type="entry name" value="Jag_N_dom_sf"/>
</dbReference>
<dbReference type="RefSeq" id="WP_143848037.1">
    <property type="nucleotide sequence ID" value="NZ_VLXZ01000003.1"/>
</dbReference>
<evidence type="ECO:0000313" key="9">
    <source>
        <dbReference type="Proteomes" id="UP000318521"/>
    </source>
</evidence>
<dbReference type="InterPro" id="IPR015946">
    <property type="entry name" value="KH_dom-like_a/b"/>
</dbReference>
<dbReference type="SMART" id="SM00393">
    <property type="entry name" value="R3H"/>
    <property type="match status" value="1"/>
</dbReference>
<dbReference type="AlphaFoldDB" id="A0A554A1G9"/>
<dbReference type="EMBL" id="VLXZ01000003">
    <property type="protein sequence ID" value="TSB47537.1"/>
    <property type="molecule type" value="Genomic_DNA"/>
</dbReference>
<evidence type="ECO:0000256" key="4">
    <source>
        <dbReference type="ARBA" id="ARBA00023186"/>
    </source>
</evidence>
<dbReference type="Pfam" id="PF01424">
    <property type="entry name" value="R3H"/>
    <property type="match status" value="1"/>
</dbReference>
<dbReference type="Gene3D" id="3.30.30.80">
    <property type="entry name" value="probable RNA-binding protein from clostridium symbiosum atcc 14940"/>
    <property type="match status" value="1"/>
</dbReference>
<dbReference type="InterPro" id="IPR038008">
    <property type="entry name" value="Jag_KH"/>
</dbReference>
<dbReference type="InterPro" id="IPR039247">
    <property type="entry name" value="KhpB"/>
</dbReference>
<feature type="region of interest" description="Jag_N domain" evidence="6">
    <location>
        <begin position="8"/>
        <end position="58"/>
    </location>
</feature>
<comment type="subunit">
    <text evidence="6">Forms a complex with KhpA.</text>
</comment>
<feature type="domain" description="R3H" evidence="7">
    <location>
        <begin position="146"/>
        <end position="212"/>
    </location>
</feature>
<evidence type="ECO:0000256" key="6">
    <source>
        <dbReference type="HAMAP-Rule" id="MF_00867"/>
    </source>
</evidence>
<dbReference type="GO" id="GO:0003723">
    <property type="term" value="F:RNA binding"/>
    <property type="evidence" value="ECO:0007669"/>
    <property type="project" value="UniProtKB-UniRule"/>
</dbReference>